<keyword evidence="1" id="KW-1133">Transmembrane helix</keyword>
<name>A0ABV0LNS0_9PSEU</name>
<keyword evidence="1" id="KW-0472">Membrane</keyword>
<gene>
    <name evidence="2" type="ORF">ABJI51_33100</name>
</gene>
<feature type="transmembrane region" description="Helical" evidence="1">
    <location>
        <begin position="190"/>
        <end position="213"/>
    </location>
</feature>
<comment type="caution">
    <text evidence="2">The sequence shown here is derived from an EMBL/GenBank/DDBJ whole genome shotgun (WGS) entry which is preliminary data.</text>
</comment>
<protein>
    <submittedName>
        <fullName evidence="2">Uncharacterized protein</fullName>
    </submittedName>
</protein>
<dbReference type="EMBL" id="JBDZYD010000013">
    <property type="protein sequence ID" value="MEQ0563944.1"/>
    <property type="molecule type" value="Genomic_DNA"/>
</dbReference>
<accession>A0ABV0LNS0</accession>
<dbReference type="Proteomes" id="UP001440984">
    <property type="component" value="Unassembled WGS sequence"/>
</dbReference>
<feature type="transmembrane region" description="Helical" evidence="1">
    <location>
        <begin position="162"/>
        <end position="184"/>
    </location>
</feature>
<evidence type="ECO:0000313" key="2">
    <source>
        <dbReference type="EMBL" id="MEQ0563944.1"/>
    </source>
</evidence>
<organism evidence="2 3">
    <name type="scientific">Amycolatopsis melonis</name>
    <dbReference type="NCBI Taxonomy" id="3156488"/>
    <lineage>
        <taxon>Bacteria</taxon>
        <taxon>Bacillati</taxon>
        <taxon>Actinomycetota</taxon>
        <taxon>Actinomycetes</taxon>
        <taxon>Pseudonocardiales</taxon>
        <taxon>Pseudonocardiaceae</taxon>
        <taxon>Amycolatopsis</taxon>
    </lineage>
</organism>
<evidence type="ECO:0000313" key="3">
    <source>
        <dbReference type="Proteomes" id="UP001440984"/>
    </source>
</evidence>
<dbReference type="RefSeq" id="WP_348954990.1">
    <property type="nucleotide sequence ID" value="NZ_JBDZYD010000013.1"/>
</dbReference>
<proteinExistence type="predicted"/>
<keyword evidence="3" id="KW-1185">Reference proteome</keyword>
<evidence type="ECO:0000256" key="1">
    <source>
        <dbReference type="SAM" id="Phobius"/>
    </source>
</evidence>
<reference evidence="2 3" key="1">
    <citation type="submission" date="2024-05" db="EMBL/GenBank/DDBJ databases">
        <authorList>
            <person name="Zhao H."/>
            <person name="Xu Y."/>
            <person name="Lin S."/>
            <person name="Spain J.C."/>
            <person name="Zhou N.-Y."/>
        </authorList>
    </citation>
    <scope>NUCLEOTIDE SEQUENCE [LARGE SCALE GENOMIC DNA]</scope>
    <source>
        <strain evidence="2 3">NEAU-NG30</strain>
    </source>
</reference>
<sequence>MTAPAGNEIINRTLEDIRAIEEKFREFMDKVRDLLDWVPGALESLVRPIIDLANYVKEKFAEYVRALERFKDDQGDPDKLKQVGRQWIEEFSHTVDEIASTLHLDKLKTQIYWQGRAAETYKSAVPAQIDHLDSMKDLGEQLRDSLTSLANGIESFWLAMKIIVGGLLAAIVSAILSAATVVGLPLALGILSAAIAAAVAAITGTIVAIEALLDVIETEQNSIQAKIDDLGDQWERTDTTTMSHRGDWRVND</sequence>
<keyword evidence="1" id="KW-0812">Transmembrane</keyword>